<gene>
    <name evidence="2" type="ORF">GCM10009789_43500</name>
</gene>
<comment type="caution">
    <text evidence="2">The sequence shown here is derived from an EMBL/GenBank/DDBJ whole genome shotgun (WGS) entry which is preliminary data.</text>
</comment>
<evidence type="ECO:0000256" key="1">
    <source>
        <dbReference type="SAM" id="MobiDB-lite"/>
    </source>
</evidence>
<evidence type="ECO:0000313" key="3">
    <source>
        <dbReference type="Proteomes" id="UP001500393"/>
    </source>
</evidence>
<proteinExistence type="predicted"/>
<feature type="region of interest" description="Disordered" evidence="1">
    <location>
        <begin position="104"/>
        <end position="139"/>
    </location>
</feature>
<organism evidence="2 3">
    <name type="scientific">Kribbella sancticallisti</name>
    <dbReference type="NCBI Taxonomy" id="460087"/>
    <lineage>
        <taxon>Bacteria</taxon>
        <taxon>Bacillati</taxon>
        <taxon>Actinomycetota</taxon>
        <taxon>Actinomycetes</taxon>
        <taxon>Propionibacteriales</taxon>
        <taxon>Kribbellaceae</taxon>
        <taxon>Kribbella</taxon>
    </lineage>
</organism>
<evidence type="ECO:0000313" key="2">
    <source>
        <dbReference type="EMBL" id="GAA1585123.1"/>
    </source>
</evidence>
<dbReference type="EMBL" id="BAAAOS010000028">
    <property type="protein sequence ID" value="GAA1585123.1"/>
    <property type="molecule type" value="Genomic_DNA"/>
</dbReference>
<protein>
    <submittedName>
        <fullName evidence="2">Uncharacterized protein</fullName>
    </submittedName>
</protein>
<name>A0ABN2DUT8_9ACTN</name>
<sequence length="139" mass="15148">MGVAGLPQEPAQQVDQLGLVQQQGSDPAALAVDPHVLVAGRQRQVLDVDPECLADPDPGVLEELEQQPVAQVGFRDGADDAVDPCRVDRPRCAFGDVDPVEQVERVRGDQAVPDRPPQERRIAGLLPGPGRRREIRDRR</sequence>
<dbReference type="Proteomes" id="UP001500393">
    <property type="component" value="Unassembled WGS sequence"/>
</dbReference>
<accession>A0ABN2DUT8</accession>
<reference evidence="2 3" key="1">
    <citation type="journal article" date="2019" name="Int. J. Syst. Evol. Microbiol.">
        <title>The Global Catalogue of Microorganisms (GCM) 10K type strain sequencing project: providing services to taxonomists for standard genome sequencing and annotation.</title>
        <authorList>
            <consortium name="The Broad Institute Genomics Platform"/>
            <consortium name="The Broad Institute Genome Sequencing Center for Infectious Disease"/>
            <person name="Wu L."/>
            <person name="Ma J."/>
        </authorList>
    </citation>
    <scope>NUCLEOTIDE SEQUENCE [LARGE SCALE GENOMIC DNA]</scope>
    <source>
        <strain evidence="2 3">JCM 14969</strain>
    </source>
</reference>
<keyword evidence="3" id="KW-1185">Reference proteome</keyword>